<protein>
    <submittedName>
        <fullName evidence="1">Phage virion morphogenesis (Putative tail completion) protein</fullName>
    </submittedName>
</protein>
<accession>A0A1H2SQY6</accession>
<dbReference type="OrthoDB" id="2081253at2"/>
<keyword evidence="2" id="KW-1185">Reference proteome</keyword>
<gene>
    <name evidence="1" type="ORF">SAMN05444276_101697</name>
</gene>
<dbReference type="AlphaFoldDB" id="A0A1H2SQY6"/>
<organism evidence="1 2">
    <name type="scientific">Paracoccus sanguinis</name>
    <dbReference type="NCBI Taxonomy" id="1545044"/>
    <lineage>
        <taxon>Bacteria</taxon>
        <taxon>Pseudomonadati</taxon>
        <taxon>Pseudomonadota</taxon>
        <taxon>Alphaproteobacteria</taxon>
        <taxon>Rhodobacterales</taxon>
        <taxon>Paracoccaceae</taxon>
        <taxon>Paracoccus</taxon>
    </lineage>
</organism>
<evidence type="ECO:0000313" key="2">
    <source>
        <dbReference type="Proteomes" id="UP000182944"/>
    </source>
</evidence>
<dbReference type="InterPro" id="IPR006522">
    <property type="entry name" value="Phage_virion_morphogenesis"/>
</dbReference>
<proteinExistence type="predicted"/>
<dbReference type="RefSeq" id="WP_036730607.1">
    <property type="nucleotide sequence ID" value="NZ_FNNA01000001.1"/>
</dbReference>
<dbReference type="NCBIfam" id="TIGR01635">
    <property type="entry name" value="tail_comp_S"/>
    <property type="match status" value="1"/>
</dbReference>
<dbReference type="Pfam" id="PF05069">
    <property type="entry name" value="Phage_tail_S"/>
    <property type="match status" value="1"/>
</dbReference>
<evidence type="ECO:0000313" key="1">
    <source>
        <dbReference type="EMBL" id="SDW33875.1"/>
    </source>
</evidence>
<name>A0A1H2SQY6_9RHOB</name>
<dbReference type="EMBL" id="FNNA01000001">
    <property type="protein sequence ID" value="SDW33875.1"/>
    <property type="molecule type" value="Genomic_DNA"/>
</dbReference>
<dbReference type="STRING" id="1545044.SAMN05444276_101697"/>
<sequence length="197" mass="21984">MSGARVVFDARLDDAAARQRLADLIERLEDKTGFLNDVGDELLHSTRDRFVSQQDPDGKPWKPLSRATIRERERAGKTPIQILTRNSYMRSSLNKRVDGDTLSIGTPVPYGAIHQLGGTISRPAREGVVYRHVSWKSQKMDNRFAPKKGGKGQPKANFVQKVERKAYEISMPARPFLGLSKADQAAIINIASDWLGV</sequence>
<dbReference type="Proteomes" id="UP000182944">
    <property type="component" value="Unassembled WGS sequence"/>
</dbReference>
<reference evidence="2" key="1">
    <citation type="submission" date="2016-10" db="EMBL/GenBank/DDBJ databases">
        <authorList>
            <person name="Varghese N."/>
            <person name="Submissions S."/>
        </authorList>
    </citation>
    <scope>NUCLEOTIDE SEQUENCE [LARGE SCALE GENOMIC DNA]</scope>
    <source>
        <strain evidence="2">DSM 29303</strain>
    </source>
</reference>